<evidence type="ECO:0000256" key="1">
    <source>
        <dbReference type="SAM" id="MobiDB-lite"/>
    </source>
</evidence>
<dbReference type="EMBL" id="JAUFPX010000002">
    <property type="protein sequence ID" value="MDN3589563.1"/>
    <property type="molecule type" value="Genomic_DNA"/>
</dbReference>
<comment type="caution">
    <text evidence="2">The sequence shown here is derived from an EMBL/GenBank/DDBJ whole genome shotgun (WGS) entry which is preliminary data.</text>
</comment>
<feature type="region of interest" description="Disordered" evidence="1">
    <location>
        <begin position="121"/>
        <end position="166"/>
    </location>
</feature>
<protein>
    <submittedName>
        <fullName evidence="2">Uncharacterized protein</fullName>
    </submittedName>
</protein>
<reference evidence="3" key="1">
    <citation type="journal article" date="2019" name="Int. J. Syst. Evol. Microbiol.">
        <title>The Global Catalogue of Microorganisms (GCM) 10K type strain sequencing project: providing services to taxonomists for standard genome sequencing and annotation.</title>
        <authorList>
            <consortium name="The Broad Institute Genomics Platform"/>
            <consortium name="The Broad Institute Genome Sequencing Center for Infectious Disease"/>
            <person name="Wu L."/>
            <person name="Ma J."/>
        </authorList>
    </citation>
    <scope>NUCLEOTIDE SEQUENCE [LARGE SCALE GENOMIC DNA]</scope>
    <source>
        <strain evidence="3">CECT 7069</strain>
    </source>
</reference>
<sequence length="234" mass="24264">MQTELVLPTVTTLPTLLAPPMPLPAEHKVAREPVAPLLLLGLDQSGKPHGARFGDADDAAAVERAADLMDFFHVSADTEALRILAVTLPMGRLFGSGRAFTPFIKRTLYDGLLAAAGIDDRPRPAKAAGKPAEAGGGAEGKPSGGPGGAGAGDPPATRVGAKAPADHSQIGLGSLVLAQGDDEDDEGYYPAKVILTKANDHFVLTWADYPDLPEFSRPRRALALLHPETAAEAG</sequence>
<proteinExistence type="predicted"/>
<keyword evidence="3" id="KW-1185">Reference proteome</keyword>
<feature type="compositionally biased region" description="Gly residues" evidence="1">
    <location>
        <begin position="134"/>
        <end position="151"/>
    </location>
</feature>
<name>A0ABT8BBZ0_9HYPH</name>
<evidence type="ECO:0000313" key="3">
    <source>
        <dbReference type="Proteomes" id="UP001224644"/>
    </source>
</evidence>
<evidence type="ECO:0000313" key="2">
    <source>
        <dbReference type="EMBL" id="MDN3589563.1"/>
    </source>
</evidence>
<gene>
    <name evidence="2" type="ORF">QWZ12_02935</name>
</gene>
<dbReference type="Proteomes" id="UP001224644">
    <property type="component" value="Unassembled WGS sequence"/>
</dbReference>
<dbReference type="RefSeq" id="WP_238224099.1">
    <property type="nucleotide sequence ID" value="NZ_BPQD01000007.1"/>
</dbReference>
<organism evidence="2 3">
    <name type="scientific">Methylobacterium adhaesivum</name>
    <dbReference type="NCBI Taxonomy" id="333297"/>
    <lineage>
        <taxon>Bacteria</taxon>
        <taxon>Pseudomonadati</taxon>
        <taxon>Pseudomonadota</taxon>
        <taxon>Alphaproteobacteria</taxon>
        <taxon>Hyphomicrobiales</taxon>
        <taxon>Methylobacteriaceae</taxon>
        <taxon>Methylobacterium</taxon>
    </lineage>
</organism>
<accession>A0ABT8BBZ0</accession>